<keyword evidence="3" id="KW-0479">Metal-binding</keyword>
<dbReference type="PANTHER" id="PTHR14402:SF8">
    <property type="entry name" value="RECEPTOR-TRANSPORTING PROTEIN 4"/>
    <property type="match status" value="1"/>
</dbReference>
<organism evidence="9 10">
    <name type="scientific">Takifugu rubripes</name>
    <name type="common">Japanese pufferfish</name>
    <name type="synonym">Fugu rubripes</name>
    <dbReference type="NCBI Taxonomy" id="31033"/>
    <lineage>
        <taxon>Eukaryota</taxon>
        <taxon>Metazoa</taxon>
        <taxon>Chordata</taxon>
        <taxon>Craniata</taxon>
        <taxon>Vertebrata</taxon>
        <taxon>Euteleostomi</taxon>
        <taxon>Actinopterygii</taxon>
        <taxon>Neopterygii</taxon>
        <taxon>Teleostei</taxon>
        <taxon>Neoteleostei</taxon>
        <taxon>Acanthomorphata</taxon>
        <taxon>Eupercaria</taxon>
        <taxon>Tetraodontiformes</taxon>
        <taxon>Tetradontoidea</taxon>
        <taxon>Tetraodontidae</taxon>
        <taxon>Takifugu</taxon>
    </lineage>
</organism>
<reference evidence="9 10" key="1">
    <citation type="journal article" date="2011" name="Genome Biol. Evol.">
        <title>Integration of the genetic map and genome assembly of fugu facilitates insights into distinct features of genome evolution in teleosts and mammals.</title>
        <authorList>
            <person name="Kai W."/>
            <person name="Kikuchi K."/>
            <person name="Tohari S."/>
            <person name="Chew A.K."/>
            <person name="Tay A."/>
            <person name="Fujiwara A."/>
            <person name="Hosoya S."/>
            <person name="Suetake H."/>
            <person name="Naruse K."/>
            <person name="Brenner S."/>
            <person name="Suzuki Y."/>
            <person name="Venkatesh B."/>
        </authorList>
    </citation>
    <scope>NUCLEOTIDE SEQUENCE [LARGE SCALE GENOMIC DNA]</scope>
</reference>
<dbReference type="SMART" id="SM01328">
    <property type="entry name" value="zf-3CxxC"/>
    <property type="match status" value="1"/>
</dbReference>
<feature type="domain" description="3CxxC-type" evidence="8">
    <location>
        <begin position="95"/>
        <end position="203"/>
    </location>
</feature>
<dbReference type="STRING" id="31033.ENSTRUP00000076121"/>
<protein>
    <recommendedName>
        <fullName evidence="8">3CxxC-type domain-containing protein</fullName>
    </recommendedName>
</protein>
<evidence type="ECO:0000256" key="7">
    <source>
        <dbReference type="ARBA" id="ARBA00023136"/>
    </source>
</evidence>
<dbReference type="OMA" id="LMREVKP"/>
<dbReference type="InParanoid" id="A0A3B5JY16"/>
<dbReference type="PANTHER" id="PTHR14402">
    <property type="entry name" value="RECEPTOR TRANSPORTING PROTEIN"/>
    <property type="match status" value="1"/>
</dbReference>
<proteinExistence type="predicted"/>
<keyword evidence="4" id="KW-0863">Zinc-finger</keyword>
<dbReference type="GO" id="GO:0031849">
    <property type="term" value="F:olfactory receptor binding"/>
    <property type="evidence" value="ECO:0007669"/>
    <property type="project" value="TreeGrafter"/>
</dbReference>
<evidence type="ECO:0000259" key="8">
    <source>
        <dbReference type="SMART" id="SM01328"/>
    </source>
</evidence>
<dbReference type="GO" id="GO:0051205">
    <property type="term" value="P:protein insertion into membrane"/>
    <property type="evidence" value="ECO:0007669"/>
    <property type="project" value="TreeGrafter"/>
</dbReference>
<dbReference type="GeneTree" id="ENSGT00940000164175"/>
<evidence type="ECO:0000256" key="6">
    <source>
        <dbReference type="ARBA" id="ARBA00022989"/>
    </source>
</evidence>
<dbReference type="AlphaFoldDB" id="A0A3B5JY16"/>
<evidence type="ECO:0000256" key="2">
    <source>
        <dbReference type="ARBA" id="ARBA00022692"/>
    </source>
</evidence>
<keyword evidence="7" id="KW-0472">Membrane</keyword>
<dbReference type="InterPro" id="IPR026096">
    <property type="entry name" value="R-trans_p"/>
</dbReference>
<dbReference type="InterPro" id="IPR027377">
    <property type="entry name" value="ZAR1/RTP1-5-like_Znf-3CxxC"/>
</dbReference>
<dbReference type="Ensembl" id="ENSTRUT00000054217.2">
    <property type="protein sequence ID" value="ENSTRUP00000049969.2"/>
    <property type="gene ID" value="ENSTRUG00000006879.3"/>
</dbReference>
<reference evidence="9" key="3">
    <citation type="submission" date="2025-09" db="UniProtKB">
        <authorList>
            <consortium name="Ensembl"/>
        </authorList>
    </citation>
    <scope>IDENTIFICATION</scope>
</reference>
<evidence type="ECO:0000256" key="3">
    <source>
        <dbReference type="ARBA" id="ARBA00022723"/>
    </source>
</evidence>
<sequence length="210" mass="24080">MKRNNNCTVIFQAVETRAKHERREKQQKANLSLSVKEVWKECTGISASGLDRMEWTSNFAHHIKALECDDSWNLEFDDKIDPKNPDPGWRTFMWCSSAWFKCSGCKRSWPSNNVMVAFHMRLMDKEGTVKVKRFRQSCKICSNAPMETPDISPENIDILMEKLVQHIEAKCYGKVVNFGSGRSAPLKVRNKHEPEHCEGCKAGVCRRGGI</sequence>
<dbReference type="Pfam" id="PF13695">
    <property type="entry name" value="Zn_ribbon_3CxxC"/>
    <property type="match status" value="1"/>
</dbReference>
<dbReference type="GO" id="GO:0016020">
    <property type="term" value="C:membrane"/>
    <property type="evidence" value="ECO:0007669"/>
    <property type="project" value="UniProtKB-SubCell"/>
</dbReference>
<comment type="subcellular location">
    <subcellularLocation>
        <location evidence="1">Membrane</location>
        <topology evidence="1">Single-pass membrane protein</topology>
    </subcellularLocation>
</comment>
<dbReference type="GO" id="GO:0006612">
    <property type="term" value="P:protein targeting to membrane"/>
    <property type="evidence" value="ECO:0007669"/>
    <property type="project" value="TreeGrafter"/>
</dbReference>
<dbReference type="Proteomes" id="UP000005226">
    <property type="component" value="Chromosome 20"/>
</dbReference>
<keyword evidence="5" id="KW-0862">Zinc</keyword>
<dbReference type="GO" id="GO:0008270">
    <property type="term" value="F:zinc ion binding"/>
    <property type="evidence" value="ECO:0007669"/>
    <property type="project" value="UniProtKB-KW"/>
</dbReference>
<name>A0A3B5JY16_TAKRU</name>
<keyword evidence="2" id="KW-0812">Transmembrane</keyword>
<gene>
    <name evidence="9" type="primary">LOC101063606</name>
</gene>
<keyword evidence="10" id="KW-1185">Reference proteome</keyword>
<evidence type="ECO:0000313" key="10">
    <source>
        <dbReference type="Proteomes" id="UP000005226"/>
    </source>
</evidence>
<keyword evidence="6" id="KW-1133">Transmembrane helix</keyword>
<evidence type="ECO:0000256" key="1">
    <source>
        <dbReference type="ARBA" id="ARBA00004167"/>
    </source>
</evidence>
<evidence type="ECO:0000313" key="9">
    <source>
        <dbReference type="Ensembl" id="ENSTRUP00000049969.2"/>
    </source>
</evidence>
<evidence type="ECO:0000256" key="4">
    <source>
        <dbReference type="ARBA" id="ARBA00022771"/>
    </source>
</evidence>
<accession>A0A3B5JY16</accession>
<reference evidence="9" key="2">
    <citation type="submission" date="2025-08" db="UniProtKB">
        <authorList>
            <consortium name="Ensembl"/>
        </authorList>
    </citation>
    <scope>IDENTIFICATION</scope>
</reference>
<evidence type="ECO:0000256" key="5">
    <source>
        <dbReference type="ARBA" id="ARBA00022833"/>
    </source>
</evidence>